<dbReference type="InterPro" id="IPR023267">
    <property type="entry name" value="RCMT"/>
</dbReference>
<dbReference type="InterPro" id="IPR001678">
    <property type="entry name" value="MeTrfase_RsmB-F_NOP2_dom"/>
</dbReference>
<protein>
    <submittedName>
        <fullName evidence="6">Fmu (Sun) domain-containing protein</fullName>
    </submittedName>
</protein>
<dbReference type="InterPro" id="IPR029063">
    <property type="entry name" value="SAM-dependent_MTases_sf"/>
</dbReference>
<dbReference type="GeneID" id="36830845"/>
<dbReference type="EMBL" id="CP029289">
    <property type="protein sequence ID" value="AWR93529.1"/>
    <property type="molecule type" value="Genomic_DNA"/>
</dbReference>
<dbReference type="OrthoDB" id="14725at2157"/>
<evidence type="ECO:0000256" key="4">
    <source>
        <dbReference type="ARBA" id="ARBA00022884"/>
    </source>
</evidence>
<accession>A0A2U9IBZ1</accession>
<dbReference type="Proteomes" id="UP000248044">
    <property type="component" value="Chromosome"/>
</dbReference>
<name>A0A2U9IBZ1_9CREN</name>
<dbReference type="InterPro" id="IPR049560">
    <property type="entry name" value="MeTrfase_RsmB-F_NOP2_cat"/>
</dbReference>
<proteinExistence type="predicted"/>
<reference evidence="6 7" key="1">
    <citation type="submission" date="2018-05" db="EMBL/GenBank/DDBJ databases">
        <title>Complete Genome Sequences of Extremely Thermoacidophilic, Metal-Mobilizing Type-Strain Members of the Archaeal Family Sulfolobaceae: Acidianus brierleyi DSM-1651T, Acidianus sulfidivorans DSM-18786T, Metallosphaera hakonensis DSM-7519T, and Metallosphaera prunae DSM-10039T.</title>
        <authorList>
            <person name="Counts J.A."/>
            <person name="Kelly R.M."/>
        </authorList>
    </citation>
    <scope>NUCLEOTIDE SEQUENCE [LARGE SCALE GENOMIC DNA]</scope>
    <source>
        <strain evidence="6 7">DSM 1651</strain>
    </source>
</reference>
<feature type="domain" description="SAM-dependent MTase RsmB/NOP-type" evidence="5">
    <location>
        <begin position="98"/>
        <end position="363"/>
    </location>
</feature>
<keyword evidence="3" id="KW-0949">S-adenosyl-L-methionine</keyword>
<keyword evidence="1" id="KW-0489">Methyltransferase</keyword>
<dbReference type="RefSeq" id="WP_110269413.1">
    <property type="nucleotide sequence ID" value="NZ_CP029289.2"/>
</dbReference>
<dbReference type="SUPFAM" id="SSF53335">
    <property type="entry name" value="S-adenosyl-L-methionine-dependent methyltransferases"/>
    <property type="match status" value="1"/>
</dbReference>
<keyword evidence="7" id="KW-1185">Reference proteome</keyword>
<dbReference type="Pfam" id="PF01189">
    <property type="entry name" value="Methyltr_RsmB-F"/>
    <property type="match status" value="1"/>
</dbReference>
<keyword evidence="2" id="KW-0808">Transferase</keyword>
<dbReference type="PANTHER" id="PTHR22807">
    <property type="entry name" value="NOP2 YEAST -RELATED NOL1/NOP2/FMU SUN DOMAIN-CONTAINING"/>
    <property type="match status" value="1"/>
</dbReference>
<evidence type="ECO:0000256" key="2">
    <source>
        <dbReference type="ARBA" id="ARBA00022679"/>
    </source>
</evidence>
<dbReference type="PRINTS" id="PR02008">
    <property type="entry name" value="RCMTFAMILY"/>
</dbReference>
<dbReference type="CDD" id="cd02440">
    <property type="entry name" value="AdoMet_MTases"/>
    <property type="match status" value="1"/>
</dbReference>
<evidence type="ECO:0000256" key="1">
    <source>
        <dbReference type="ARBA" id="ARBA00022603"/>
    </source>
</evidence>
<keyword evidence="4" id="KW-0694">RNA-binding</keyword>
<evidence type="ECO:0000313" key="7">
    <source>
        <dbReference type="Proteomes" id="UP000248044"/>
    </source>
</evidence>
<dbReference type="Gene3D" id="3.40.50.150">
    <property type="entry name" value="Vaccinia Virus protein VP39"/>
    <property type="match status" value="1"/>
</dbReference>
<gene>
    <name evidence="6" type="ORF">DFR85_01775</name>
</gene>
<evidence type="ECO:0000256" key="3">
    <source>
        <dbReference type="ARBA" id="ARBA00022691"/>
    </source>
</evidence>
<sequence>MEDKISLFTEAIKVILFQKIQPERAFDIAFKKLNFQGDRRSLYLSFLDIIKGFQYVSYINPELSIREKVIRAIDCDYDPLYSFPNWILERLLPILGKDGLRKIYNKFYWIRVNTLKADVDKVVRSLEAQGFTLVQDDFPFLFKVDKWYKISKTEEYKLGHIIPQDKAAVLAVKVLDPKPYETIIEIGAAPGIKTSLIQQFTDNKSRVISIDISSKRLKIQQELMKKWNVKNVELIQADGTRFPAIKGDKIFIDAPCSNSGTINADPSVYMRLTKSELMRLIQLQSRILRESSKLKKEVVYVTCSLFPEEGEKIVEKYQKYLRKINNKEDMYGYLKSKVWLRVMRTYPHIHGSEGFFIAKLCFEEDSESLLGNSYLLHKP</sequence>
<dbReference type="AlphaFoldDB" id="A0A2U9IBZ1"/>
<dbReference type="KEGG" id="abri:DFR85_01775"/>
<organism evidence="6 7">
    <name type="scientific">Acidianus brierleyi</name>
    <dbReference type="NCBI Taxonomy" id="41673"/>
    <lineage>
        <taxon>Archaea</taxon>
        <taxon>Thermoproteota</taxon>
        <taxon>Thermoprotei</taxon>
        <taxon>Sulfolobales</taxon>
        <taxon>Sulfolobaceae</taxon>
        <taxon>Acidianus</taxon>
    </lineage>
</organism>
<dbReference type="GO" id="GO:0008173">
    <property type="term" value="F:RNA methyltransferase activity"/>
    <property type="evidence" value="ECO:0007669"/>
    <property type="project" value="InterPro"/>
</dbReference>
<dbReference type="PROSITE" id="PS51686">
    <property type="entry name" value="SAM_MT_RSMB_NOP"/>
    <property type="match status" value="1"/>
</dbReference>
<evidence type="ECO:0000259" key="5">
    <source>
        <dbReference type="PROSITE" id="PS51686"/>
    </source>
</evidence>
<dbReference type="PANTHER" id="PTHR22807:SF70">
    <property type="entry name" value="TRNA_RRNA CYTOSINE-C5-METHYLASE, NOL1_NOP2_SUN FAMILY, FUSED TO N-TERMINAL NUSB REGULATOR DOMAIN"/>
    <property type="match status" value="1"/>
</dbReference>
<evidence type="ECO:0000313" key="6">
    <source>
        <dbReference type="EMBL" id="AWR93529.1"/>
    </source>
</evidence>
<dbReference type="GO" id="GO:0001510">
    <property type="term" value="P:RNA methylation"/>
    <property type="evidence" value="ECO:0007669"/>
    <property type="project" value="InterPro"/>
</dbReference>
<dbReference type="GO" id="GO:0003723">
    <property type="term" value="F:RNA binding"/>
    <property type="evidence" value="ECO:0007669"/>
    <property type="project" value="UniProtKB-KW"/>
</dbReference>